<feature type="compositionally biased region" description="Basic residues" evidence="1">
    <location>
        <begin position="323"/>
        <end position="334"/>
    </location>
</feature>
<evidence type="ECO:0000313" key="2">
    <source>
        <dbReference type="EMBL" id="CAD8396819.1"/>
    </source>
</evidence>
<feature type="region of interest" description="Disordered" evidence="1">
    <location>
        <begin position="284"/>
        <end position="334"/>
    </location>
</feature>
<gene>
    <name evidence="2" type="ORF">RMAR0315_LOCUS6807</name>
</gene>
<dbReference type="Pfam" id="PF10188">
    <property type="entry name" value="Oscp1"/>
    <property type="match status" value="1"/>
</dbReference>
<dbReference type="GO" id="GO:0005886">
    <property type="term" value="C:plasma membrane"/>
    <property type="evidence" value="ECO:0007669"/>
    <property type="project" value="TreeGrafter"/>
</dbReference>
<reference evidence="2" key="1">
    <citation type="submission" date="2021-01" db="EMBL/GenBank/DDBJ databases">
        <authorList>
            <person name="Corre E."/>
            <person name="Pelletier E."/>
            <person name="Niang G."/>
            <person name="Scheremetjew M."/>
            <person name="Finn R."/>
            <person name="Kale V."/>
            <person name="Holt S."/>
            <person name="Cochrane G."/>
            <person name="Meng A."/>
            <person name="Brown T."/>
            <person name="Cohen L."/>
        </authorList>
    </citation>
    <scope>NUCLEOTIDE SEQUENCE</scope>
    <source>
        <strain evidence="2">UTEX LB 2760</strain>
    </source>
</reference>
<dbReference type="PANTHER" id="PTHR21439:SF0">
    <property type="entry name" value="PROTEIN OSCP1"/>
    <property type="match status" value="1"/>
</dbReference>
<dbReference type="InterPro" id="IPR019332">
    <property type="entry name" value="OSCP1"/>
</dbReference>
<dbReference type="GO" id="GO:0005737">
    <property type="term" value="C:cytoplasm"/>
    <property type="evidence" value="ECO:0007669"/>
    <property type="project" value="TreeGrafter"/>
</dbReference>
<sequence length="334" mass="38343">MVSMSANPVLIGCMSFEYLFVLDHRLSEQSNLPSHKRSEILGEAIGSVFNDLFMQSVFQKSRVYSEEAVRQIFFEATQSPSLRISQESFAKFFSIVSMTFKAHLLRVNRKSDLVGLVNNQFRELRRILDEIGEYDVIRDVDKFRIRLIEWFEEMSYGEFARMRETLINATRTFKTAVTILVGDKLQAPNGGLVFPIGTKDLSLLGHCVLFDGDGTEVVSYDLPVAGKNLVDPDFIIGENRFRRKQLNFGAGQDDEEEYERKLAEIYSDTEEEIDYGNYMLESEFESDEDLAGGEKRMSASGKRRSRRSRKSRSHRAGEGVDQKKKKKKKSKDKK</sequence>
<dbReference type="PANTHER" id="PTHR21439">
    <property type="entry name" value="OXIDORED-NITRO DOMAIN-CONTAINING PROTEIN"/>
    <property type="match status" value="1"/>
</dbReference>
<feature type="compositionally biased region" description="Basic residues" evidence="1">
    <location>
        <begin position="301"/>
        <end position="314"/>
    </location>
</feature>
<name>A0A7S0BLL1_9RHOD</name>
<dbReference type="EMBL" id="HBEK01012352">
    <property type="protein sequence ID" value="CAD8396819.1"/>
    <property type="molecule type" value="Transcribed_RNA"/>
</dbReference>
<accession>A0A7S0BLL1</accession>
<dbReference type="AlphaFoldDB" id="A0A7S0BLL1"/>
<proteinExistence type="predicted"/>
<evidence type="ECO:0000256" key="1">
    <source>
        <dbReference type="SAM" id="MobiDB-lite"/>
    </source>
</evidence>
<organism evidence="2">
    <name type="scientific">Rhodosorus marinus</name>
    <dbReference type="NCBI Taxonomy" id="101924"/>
    <lineage>
        <taxon>Eukaryota</taxon>
        <taxon>Rhodophyta</taxon>
        <taxon>Stylonematophyceae</taxon>
        <taxon>Stylonematales</taxon>
        <taxon>Stylonemataceae</taxon>
        <taxon>Rhodosorus</taxon>
    </lineage>
</organism>
<protein>
    <submittedName>
        <fullName evidence="2">Uncharacterized protein</fullName>
    </submittedName>
</protein>